<dbReference type="PANTHER" id="PTHR46383">
    <property type="entry name" value="ASPARTATE AMINOTRANSFERASE"/>
    <property type="match status" value="1"/>
</dbReference>
<dbReference type="EC" id="2.6.1.-" evidence="6"/>
<protein>
    <recommendedName>
        <fullName evidence="6">Aminotransferase</fullName>
        <ecNumber evidence="6">2.6.1.-</ecNumber>
    </recommendedName>
</protein>
<evidence type="ECO:0000256" key="3">
    <source>
        <dbReference type="ARBA" id="ARBA00022576"/>
    </source>
</evidence>
<dbReference type="AlphaFoldDB" id="A0A450T4N7"/>
<evidence type="ECO:0000313" key="10">
    <source>
        <dbReference type="EMBL" id="VFK13406.1"/>
    </source>
</evidence>
<dbReference type="Gene3D" id="3.40.640.10">
    <property type="entry name" value="Type I PLP-dependent aspartate aminotransferase-like (Major domain)"/>
    <property type="match status" value="1"/>
</dbReference>
<dbReference type="InterPro" id="IPR004839">
    <property type="entry name" value="Aminotransferase_I/II_large"/>
</dbReference>
<organism evidence="9">
    <name type="scientific">Candidatus Kentrum sp. FM</name>
    <dbReference type="NCBI Taxonomy" id="2126340"/>
    <lineage>
        <taxon>Bacteria</taxon>
        <taxon>Pseudomonadati</taxon>
        <taxon>Pseudomonadota</taxon>
        <taxon>Gammaproteobacteria</taxon>
        <taxon>Candidatus Kentrum</taxon>
    </lineage>
</organism>
<proteinExistence type="inferred from homology"/>
<dbReference type="GO" id="GO:0030170">
    <property type="term" value="F:pyridoxal phosphate binding"/>
    <property type="evidence" value="ECO:0007669"/>
    <property type="project" value="InterPro"/>
</dbReference>
<dbReference type="EMBL" id="CAADEZ010000287">
    <property type="protein sequence ID" value="VFJ61549.1"/>
    <property type="molecule type" value="Genomic_DNA"/>
</dbReference>
<dbReference type="Pfam" id="PF00155">
    <property type="entry name" value="Aminotran_1_2"/>
    <property type="match status" value="1"/>
</dbReference>
<dbReference type="EMBL" id="CAADFA010000280">
    <property type="protein sequence ID" value="VFJ60790.1"/>
    <property type="molecule type" value="Genomic_DNA"/>
</dbReference>
<dbReference type="PANTHER" id="PTHR46383:SF2">
    <property type="entry name" value="AMINOTRANSFERASE"/>
    <property type="match status" value="1"/>
</dbReference>
<evidence type="ECO:0000256" key="2">
    <source>
        <dbReference type="ARBA" id="ARBA00007441"/>
    </source>
</evidence>
<comment type="cofactor">
    <cofactor evidence="1 6">
        <name>pyridoxal 5'-phosphate</name>
        <dbReference type="ChEBI" id="CHEBI:597326"/>
    </cofactor>
</comment>
<dbReference type="InterPro" id="IPR050596">
    <property type="entry name" value="AspAT/PAT-like"/>
</dbReference>
<dbReference type="GO" id="GO:0008483">
    <property type="term" value="F:transaminase activity"/>
    <property type="evidence" value="ECO:0007669"/>
    <property type="project" value="UniProtKB-KW"/>
</dbReference>
<reference evidence="9" key="1">
    <citation type="submission" date="2019-02" db="EMBL/GenBank/DDBJ databases">
        <authorList>
            <person name="Gruber-Vodicka R. H."/>
            <person name="Seah K. B. B."/>
        </authorList>
    </citation>
    <scope>NUCLEOTIDE SEQUENCE</scope>
    <source>
        <strain evidence="9">BECK_BZ163</strain>
        <strain evidence="10">BECK_BZ164</strain>
        <strain evidence="8">BECK_BZ165</strain>
    </source>
</reference>
<dbReference type="InterPro" id="IPR015421">
    <property type="entry name" value="PyrdxlP-dep_Trfase_major"/>
</dbReference>
<name>A0A450T4N7_9GAMM</name>
<keyword evidence="5" id="KW-0663">Pyridoxal phosphate</keyword>
<evidence type="ECO:0000259" key="7">
    <source>
        <dbReference type="Pfam" id="PF00155"/>
    </source>
</evidence>
<dbReference type="SUPFAM" id="SSF53383">
    <property type="entry name" value="PLP-dependent transferases"/>
    <property type="match status" value="1"/>
</dbReference>
<dbReference type="GO" id="GO:0006520">
    <property type="term" value="P:amino acid metabolic process"/>
    <property type="evidence" value="ECO:0007669"/>
    <property type="project" value="InterPro"/>
</dbReference>
<dbReference type="NCBIfam" id="NF006514">
    <property type="entry name" value="PRK08960.1"/>
    <property type="match status" value="1"/>
</dbReference>
<evidence type="ECO:0000313" key="9">
    <source>
        <dbReference type="EMBL" id="VFJ61549.1"/>
    </source>
</evidence>
<keyword evidence="3 6" id="KW-0032">Aminotransferase</keyword>
<dbReference type="InterPro" id="IPR015424">
    <property type="entry name" value="PyrdxlP-dep_Trfase"/>
</dbReference>
<feature type="domain" description="Aminotransferase class I/classII large" evidence="7">
    <location>
        <begin position="40"/>
        <end position="408"/>
    </location>
</feature>
<comment type="similarity">
    <text evidence="2 6">Belongs to the class-I pyridoxal-phosphate-dependent aminotransferase family.</text>
</comment>
<dbReference type="PROSITE" id="PS00105">
    <property type="entry name" value="AA_TRANSFER_CLASS_1"/>
    <property type="match status" value="1"/>
</dbReference>
<gene>
    <name evidence="9" type="ORF">BECKFM1743A_GA0114220_102871</name>
    <name evidence="10" type="ORF">BECKFM1743B_GA0114221_102792</name>
    <name evidence="8" type="ORF">BECKFM1743C_GA0114222_102801</name>
</gene>
<accession>A0A450T4N7</accession>
<dbReference type="CDD" id="cd00609">
    <property type="entry name" value="AAT_like"/>
    <property type="match status" value="1"/>
</dbReference>
<evidence type="ECO:0000256" key="4">
    <source>
        <dbReference type="ARBA" id="ARBA00022679"/>
    </source>
</evidence>
<evidence type="ECO:0000256" key="6">
    <source>
        <dbReference type="RuleBase" id="RU000481"/>
    </source>
</evidence>
<evidence type="ECO:0000256" key="5">
    <source>
        <dbReference type="ARBA" id="ARBA00022898"/>
    </source>
</evidence>
<evidence type="ECO:0000313" key="8">
    <source>
        <dbReference type="EMBL" id="VFJ60790.1"/>
    </source>
</evidence>
<dbReference type="EMBL" id="CAADFL010000279">
    <property type="protein sequence ID" value="VFK13406.1"/>
    <property type="molecule type" value="Genomic_DNA"/>
</dbReference>
<evidence type="ECO:0000256" key="1">
    <source>
        <dbReference type="ARBA" id="ARBA00001933"/>
    </source>
</evidence>
<sequence>MRNPCLALRRPAARMADITPFYVMQLLGRAKELEEQGRRIIHMEVGEPDFPTPEPIVEAGMAALAAGYTKYTAALGIPALREAIAGFYRQRYGVDIPPGRIAVTPGASAALQLALAVVIDPGDDVIVSDPGYPCNRNMIRLLGGNPIDIPTGPDTAYQLTPGLVSHYITPSTTAIVLASPSNPTGTLVPSRDMAGILELADRARAEPAPVGRDRRPPVLVADEIYLGLVYGAGAGSDAGGAGTNTALALSDGILVVSGFSKYFGMTGWRLGWLVVPEGFMGDVEKLAQNLYLSAPTMAQYGALAAFRPETLAILEDRRGEFRRRRDFLLPALREIGFTIPAEPQGAFYLYADCSRFTENSLSFARALLENAGVAVTPGLDFGKNAPHRHIRFAYTTCMENLHAGVERLRDYLSHSSH</sequence>
<keyword evidence="4 6" id="KW-0808">Transferase</keyword>
<dbReference type="InterPro" id="IPR004838">
    <property type="entry name" value="NHTrfase_class1_PyrdxlP-BS"/>
</dbReference>